<evidence type="ECO:0000256" key="4">
    <source>
        <dbReference type="ARBA" id="ARBA00022679"/>
    </source>
</evidence>
<evidence type="ECO:0000256" key="2">
    <source>
        <dbReference type="ARBA" id="ARBA00010323"/>
    </source>
</evidence>
<keyword evidence="6 10" id="KW-1133">Transmembrane helix</keyword>
<keyword evidence="12" id="KW-1185">Reference proteome</keyword>
<feature type="transmembrane region" description="Helical" evidence="10">
    <location>
        <begin position="78"/>
        <end position="101"/>
    </location>
</feature>
<dbReference type="PANTHER" id="PTHR13285">
    <property type="entry name" value="ACYLTRANSFERASE"/>
    <property type="match status" value="1"/>
</dbReference>
<dbReference type="Pfam" id="PF03062">
    <property type="entry name" value="MBOAT"/>
    <property type="match status" value="1"/>
</dbReference>
<evidence type="ECO:0000313" key="11">
    <source>
        <dbReference type="EMBL" id="RWX46017.1"/>
    </source>
</evidence>
<evidence type="ECO:0000256" key="3">
    <source>
        <dbReference type="ARBA" id="ARBA00022475"/>
    </source>
</evidence>
<dbReference type="AlphaFoldDB" id="A0A3S3QYY9"/>
<evidence type="ECO:0000256" key="1">
    <source>
        <dbReference type="ARBA" id="ARBA00004651"/>
    </source>
</evidence>
<feature type="transmembrane region" description="Helical" evidence="10">
    <location>
        <begin position="151"/>
        <end position="173"/>
    </location>
</feature>
<dbReference type="EMBL" id="MTKO01000070">
    <property type="protein sequence ID" value="RWX46017.1"/>
    <property type="molecule type" value="Genomic_DNA"/>
</dbReference>
<dbReference type="InterPro" id="IPR024194">
    <property type="entry name" value="Ac/AlaTfrase_AlgI/DltB"/>
</dbReference>
<feature type="transmembrane region" description="Helical" evidence="10">
    <location>
        <begin position="121"/>
        <end position="139"/>
    </location>
</feature>
<keyword evidence="7 9" id="KW-0472">Membrane</keyword>
<evidence type="ECO:0000256" key="8">
    <source>
        <dbReference type="ARBA" id="ARBA00023315"/>
    </source>
</evidence>
<feature type="transmembrane region" description="Helical" evidence="10">
    <location>
        <begin position="30"/>
        <end position="58"/>
    </location>
</feature>
<comment type="caution">
    <text evidence="11">The sequence shown here is derived from an EMBL/GenBank/DDBJ whole genome shotgun (WGS) entry which is preliminary data.</text>
</comment>
<dbReference type="InterPro" id="IPR051085">
    <property type="entry name" value="MB_O-acyltransferase"/>
</dbReference>
<dbReference type="InterPro" id="IPR004299">
    <property type="entry name" value="MBOAT_fam"/>
</dbReference>
<evidence type="ECO:0000256" key="5">
    <source>
        <dbReference type="ARBA" id="ARBA00022692"/>
    </source>
</evidence>
<keyword evidence="3 9" id="KW-1003">Cell membrane</keyword>
<feature type="transmembrane region" description="Helical" evidence="10">
    <location>
        <begin position="359"/>
        <end position="376"/>
    </location>
</feature>
<feature type="transmembrane region" description="Helical" evidence="10">
    <location>
        <begin position="450"/>
        <end position="472"/>
    </location>
</feature>
<keyword evidence="4 9" id="KW-0808">Transferase</keyword>
<protein>
    <submittedName>
        <fullName evidence="11">Alginate O-acetyltransferase complex protein AlgI</fullName>
    </submittedName>
</protein>
<dbReference type="GO" id="GO:0005886">
    <property type="term" value="C:plasma membrane"/>
    <property type="evidence" value="ECO:0007669"/>
    <property type="project" value="UniProtKB-SubCell"/>
</dbReference>
<reference evidence="11 12" key="1">
    <citation type="submission" date="2017-01" db="EMBL/GenBank/DDBJ databases">
        <title>The cable genome- insights into the physiology and evolution of filamentous bacteria capable of sulfide oxidation via long distance electron transfer.</title>
        <authorList>
            <person name="Schreiber L."/>
            <person name="Bjerg J.T."/>
            <person name="Boggild A."/>
            <person name="Van De Vossenberg J."/>
            <person name="Meysman F."/>
            <person name="Nielsen L.P."/>
            <person name="Schramm A."/>
            <person name="Kjeldsen K.U."/>
        </authorList>
    </citation>
    <scope>NUCLEOTIDE SEQUENCE [LARGE SCALE GENOMIC DNA]</scope>
    <source>
        <strain evidence="11">MCF</strain>
    </source>
</reference>
<dbReference type="GO" id="GO:0042121">
    <property type="term" value="P:alginic acid biosynthetic process"/>
    <property type="evidence" value="ECO:0007669"/>
    <property type="project" value="InterPro"/>
</dbReference>
<comment type="subcellular location">
    <subcellularLocation>
        <location evidence="1">Cell membrane</location>
        <topology evidence="1">Multi-pass membrane protein</topology>
    </subcellularLocation>
</comment>
<evidence type="ECO:0000256" key="6">
    <source>
        <dbReference type="ARBA" id="ARBA00022989"/>
    </source>
</evidence>
<dbReference type="Proteomes" id="UP000287853">
    <property type="component" value="Unassembled WGS sequence"/>
</dbReference>
<evidence type="ECO:0000256" key="7">
    <source>
        <dbReference type="ARBA" id="ARBA00023136"/>
    </source>
</evidence>
<dbReference type="PANTHER" id="PTHR13285:SF23">
    <property type="entry name" value="TEICHOIC ACID D-ALANYLTRANSFERASE"/>
    <property type="match status" value="1"/>
</dbReference>
<gene>
    <name evidence="11" type="ORF">H206_00087</name>
</gene>
<organism evidence="11 12">
    <name type="scientific">Candidatus Electrothrix aarhusensis</name>
    <dbReference type="NCBI Taxonomy" id="1859131"/>
    <lineage>
        <taxon>Bacteria</taxon>
        <taxon>Pseudomonadati</taxon>
        <taxon>Thermodesulfobacteriota</taxon>
        <taxon>Desulfobulbia</taxon>
        <taxon>Desulfobulbales</taxon>
        <taxon>Desulfobulbaceae</taxon>
        <taxon>Candidatus Electrothrix</taxon>
    </lineage>
</organism>
<evidence type="ECO:0000313" key="12">
    <source>
        <dbReference type="Proteomes" id="UP000287853"/>
    </source>
</evidence>
<dbReference type="GO" id="GO:0016746">
    <property type="term" value="F:acyltransferase activity"/>
    <property type="evidence" value="ECO:0007669"/>
    <property type="project" value="UniProtKB-KW"/>
</dbReference>
<dbReference type="PIRSF" id="PIRSF500217">
    <property type="entry name" value="AlgI"/>
    <property type="match status" value="1"/>
</dbReference>
<keyword evidence="5 10" id="KW-0812">Transmembrane</keyword>
<feature type="transmembrane region" description="Helical" evidence="10">
    <location>
        <begin position="314"/>
        <end position="339"/>
    </location>
</feature>
<name>A0A3S3QYY9_9BACT</name>
<dbReference type="PIRSF" id="PIRSF016636">
    <property type="entry name" value="AlgI_DltB"/>
    <property type="match status" value="1"/>
</dbReference>
<proteinExistence type="inferred from homology"/>
<accession>A0A3S3QYY9</accession>
<dbReference type="InterPro" id="IPR028362">
    <property type="entry name" value="AlgI"/>
</dbReference>
<feature type="transmembrane region" description="Helical" evidence="10">
    <location>
        <begin position="6"/>
        <end position="23"/>
    </location>
</feature>
<sequence length="480" mass="55094">MVFSSITFLFFFLPVFLLGYLCVGKRGRNLFLLLASLFFYLWGEQLFVLVMLASIVMNYFFGLLLDQDGIQGSRAAKFLLAAALVANLGMLGFFKYANFAVDNLSLLLSWRNMPLMHLQKVHLPIGISFFTFQAMSYLIDLYRQEYKAQKNPLYLGLYISLFPQLIAGPIVRYSDIAEHIKKRTVSLHDFACGVERFIFGLGKKILIANPMGLMADHIFGMQTELLSTGTAWLGIICYTLQIYFDFSGYSDMAIGLGRMFGFHFLENFNYPYISRSIREFWRRWHISLSTWFRDYLYIPLGGNRHGNKRTNLNLLIVFLLCGLWHGASWNFILWGLMYGFFLVAERGKWGRIVTGMHPIGQHCYALLVVINGWVFFRHEQLAEAGSYFSVMYGFSGAERMHPRINIDCNALFICSLVAGILLSLPLYPQLRTYWRVRAKENYLAVVSVQVAKLVLTSTILLFAAGSISVGAYNPFIYFRF</sequence>
<evidence type="ECO:0000256" key="10">
    <source>
        <dbReference type="SAM" id="Phobius"/>
    </source>
</evidence>
<keyword evidence="8 9" id="KW-0012">Acyltransferase</keyword>
<comment type="similarity">
    <text evidence="2 9">Belongs to the membrane-bound acyltransferase family.</text>
</comment>
<evidence type="ECO:0000256" key="9">
    <source>
        <dbReference type="PIRNR" id="PIRNR016636"/>
    </source>
</evidence>
<feature type="transmembrane region" description="Helical" evidence="10">
    <location>
        <begin position="409"/>
        <end position="430"/>
    </location>
</feature>